<evidence type="ECO:0000256" key="1">
    <source>
        <dbReference type="SAM" id="SignalP"/>
    </source>
</evidence>
<keyword evidence="1" id="KW-0732">Signal</keyword>
<name>A0A1H8D9B6_9PROT</name>
<dbReference type="Gene3D" id="3.90.640.100">
    <property type="match status" value="1"/>
</dbReference>
<dbReference type="STRING" id="917.SAMN05216326_10615"/>
<reference evidence="2 3" key="1">
    <citation type="submission" date="2016-10" db="EMBL/GenBank/DDBJ databases">
        <authorList>
            <person name="de Groot N.N."/>
        </authorList>
    </citation>
    <scope>NUCLEOTIDE SEQUENCE [LARGE SCALE GENOMIC DNA]</scope>
    <source>
        <strain evidence="2 3">Nm22</strain>
    </source>
</reference>
<dbReference type="OrthoDB" id="8548229at2"/>
<dbReference type="Proteomes" id="UP000199459">
    <property type="component" value="Unassembled WGS sequence"/>
</dbReference>
<dbReference type="AlphaFoldDB" id="A0A1H8D9B6"/>
<evidence type="ECO:0000313" key="3">
    <source>
        <dbReference type="Proteomes" id="UP000199459"/>
    </source>
</evidence>
<sequence>MKKMVIAALAALFIFGSTTTMASGNLESELTPVSAEDILNWMNCKDKKPTETVKSMTKTKDGKIVRVNCGKAQKIVADADIPVSEY</sequence>
<protein>
    <submittedName>
        <fullName evidence="2">Uncharacterized protein</fullName>
    </submittedName>
</protein>
<organism evidence="2 3">
    <name type="scientific">Nitrosomonas marina</name>
    <dbReference type="NCBI Taxonomy" id="917"/>
    <lineage>
        <taxon>Bacteria</taxon>
        <taxon>Pseudomonadati</taxon>
        <taxon>Pseudomonadota</taxon>
        <taxon>Betaproteobacteria</taxon>
        <taxon>Nitrosomonadales</taxon>
        <taxon>Nitrosomonadaceae</taxon>
        <taxon>Nitrosomonas</taxon>
    </lineage>
</organism>
<dbReference type="Pfam" id="PF20836">
    <property type="entry name" value="HAO_bd"/>
    <property type="match status" value="1"/>
</dbReference>
<dbReference type="InterPro" id="IPR048785">
    <property type="entry name" value="NE1300-like_sf"/>
</dbReference>
<accession>A0A1H8D9B6</accession>
<feature type="signal peptide" evidence="1">
    <location>
        <begin position="1"/>
        <end position="22"/>
    </location>
</feature>
<dbReference type="InterPro" id="IPR048778">
    <property type="entry name" value="NE1300-like"/>
</dbReference>
<dbReference type="EMBL" id="FOCP01000006">
    <property type="protein sequence ID" value="SEN03097.1"/>
    <property type="molecule type" value="Genomic_DNA"/>
</dbReference>
<dbReference type="RefSeq" id="WP_090629429.1">
    <property type="nucleotide sequence ID" value="NZ_FOCP01000006.1"/>
</dbReference>
<feature type="chain" id="PRO_5011674678" evidence="1">
    <location>
        <begin position="23"/>
        <end position="86"/>
    </location>
</feature>
<proteinExistence type="predicted"/>
<evidence type="ECO:0000313" key="2">
    <source>
        <dbReference type="EMBL" id="SEN03097.1"/>
    </source>
</evidence>
<gene>
    <name evidence="2" type="ORF">SAMN05216325_10687</name>
</gene>